<keyword evidence="6" id="KW-0677">Repeat</keyword>
<dbReference type="PANTHER" id="PTHR10459">
    <property type="entry name" value="DNA LIGASE"/>
    <property type="match status" value="1"/>
</dbReference>
<dbReference type="CDD" id="cd12148">
    <property type="entry name" value="fungal_TF_MHR"/>
    <property type="match status" value="1"/>
</dbReference>
<keyword evidence="8" id="KW-0863">Zinc-finger</keyword>
<evidence type="ECO:0000256" key="13">
    <source>
        <dbReference type="ARBA" id="ARBA00024347"/>
    </source>
</evidence>
<keyword evidence="10 15" id="KW-0520">NAD</keyword>
<dbReference type="CDD" id="cd00067">
    <property type="entry name" value="GAL4"/>
    <property type="match status" value="2"/>
</dbReference>
<dbReference type="Proteomes" id="UP001287356">
    <property type="component" value="Unassembled WGS sequence"/>
</dbReference>
<keyword evidence="3 15" id="KW-0808">Transferase</keyword>
<keyword evidence="23" id="KW-1185">Reference proteome</keyword>
<feature type="region of interest" description="Disordered" evidence="16">
    <location>
        <begin position="1326"/>
        <end position="1383"/>
    </location>
</feature>
<keyword evidence="4" id="KW-0548">Nucleotidyltransferase</keyword>
<dbReference type="InterPro" id="IPR036930">
    <property type="entry name" value="WGR_dom_sf"/>
</dbReference>
<dbReference type="InterPro" id="IPR036420">
    <property type="entry name" value="BRCT_dom_sf"/>
</dbReference>
<dbReference type="PROSITE" id="PS51059">
    <property type="entry name" value="PARP_CATALYTIC"/>
    <property type="match status" value="1"/>
</dbReference>
<dbReference type="FunFam" id="2.20.140.10:FF:000001">
    <property type="entry name" value="Poly [ADP-ribose] polymerase"/>
    <property type="match status" value="1"/>
</dbReference>
<evidence type="ECO:0000256" key="15">
    <source>
        <dbReference type="RuleBase" id="RU362114"/>
    </source>
</evidence>
<protein>
    <recommendedName>
        <fullName evidence="15">Poly [ADP-ribose] polymerase</fullName>
        <shortName evidence="15">PARP</shortName>
        <ecNumber evidence="15">2.4.2.-</ecNumber>
    </recommendedName>
</protein>
<dbReference type="GO" id="GO:0006302">
    <property type="term" value="P:double-strand break repair"/>
    <property type="evidence" value="ECO:0007669"/>
    <property type="project" value="TreeGrafter"/>
</dbReference>
<keyword evidence="11" id="KW-0238">DNA-binding</keyword>
<reference evidence="22" key="2">
    <citation type="submission" date="2023-06" db="EMBL/GenBank/DDBJ databases">
        <authorList>
            <consortium name="Lawrence Berkeley National Laboratory"/>
            <person name="Haridas S."/>
            <person name="Hensen N."/>
            <person name="Bonometti L."/>
            <person name="Westerberg I."/>
            <person name="Brannstrom I.O."/>
            <person name="Guillou S."/>
            <person name="Cros-Aarteil S."/>
            <person name="Calhoun S."/>
            <person name="Kuo A."/>
            <person name="Mondo S."/>
            <person name="Pangilinan J."/>
            <person name="Riley R."/>
            <person name="Labutti K."/>
            <person name="Andreopoulos B."/>
            <person name="Lipzen A."/>
            <person name="Chen C."/>
            <person name="Yanf M."/>
            <person name="Daum C."/>
            <person name="Ng V."/>
            <person name="Clum A."/>
            <person name="Steindorff A."/>
            <person name="Ohm R."/>
            <person name="Martin F."/>
            <person name="Silar P."/>
            <person name="Natvig D."/>
            <person name="Lalanne C."/>
            <person name="Gautier V."/>
            <person name="Ament-Velasquez S.L."/>
            <person name="Kruys A."/>
            <person name="Hutchinson M.I."/>
            <person name="Powell A.J."/>
            <person name="Barry K."/>
            <person name="Miller A.N."/>
            <person name="Grigoriev I.V."/>
            <person name="Debuchy R."/>
            <person name="Gladieux P."/>
            <person name="Thoren M.H."/>
            <person name="Johannesson H."/>
        </authorList>
    </citation>
    <scope>NUCLEOTIDE SEQUENCE</scope>
    <source>
        <strain evidence="22">CBS 958.72</strain>
    </source>
</reference>
<dbReference type="GO" id="GO:1990404">
    <property type="term" value="F:NAD+-protein mono-ADP-ribosyltransferase activity"/>
    <property type="evidence" value="ECO:0007669"/>
    <property type="project" value="TreeGrafter"/>
</dbReference>
<dbReference type="SMART" id="SM00292">
    <property type="entry name" value="BRCT"/>
    <property type="match status" value="1"/>
</dbReference>
<dbReference type="Pfam" id="PF00644">
    <property type="entry name" value="PARP"/>
    <property type="match status" value="1"/>
</dbReference>
<evidence type="ECO:0000256" key="6">
    <source>
        <dbReference type="ARBA" id="ARBA00022737"/>
    </source>
</evidence>
<dbReference type="SUPFAM" id="SSF142921">
    <property type="entry name" value="WGR domain-like"/>
    <property type="match status" value="1"/>
</dbReference>
<evidence type="ECO:0000256" key="5">
    <source>
        <dbReference type="ARBA" id="ARBA00022723"/>
    </source>
</evidence>
<dbReference type="InterPro" id="IPR001138">
    <property type="entry name" value="Zn2Cys6_DnaBD"/>
</dbReference>
<evidence type="ECO:0000259" key="21">
    <source>
        <dbReference type="PROSITE" id="PS51977"/>
    </source>
</evidence>
<keyword evidence="12" id="KW-0539">Nucleus</keyword>
<evidence type="ECO:0000256" key="4">
    <source>
        <dbReference type="ARBA" id="ARBA00022695"/>
    </source>
</evidence>
<reference evidence="22" key="1">
    <citation type="journal article" date="2023" name="Mol. Phylogenet. Evol.">
        <title>Genome-scale phylogeny and comparative genomics of the fungal order Sordariales.</title>
        <authorList>
            <person name="Hensen N."/>
            <person name="Bonometti L."/>
            <person name="Westerberg I."/>
            <person name="Brannstrom I.O."/>
            <person name="Guillou S."/>
            <person name="Cros-Aarteil S."/>
            <person name="Calhoun S."/>
            <person name="Haridas S."/>
            <person name="Kuo A."/>
            <person name="Mondo S."/>
            <person name="Pangilinan J."/>
            <person name="Riley R."/>
            <person name="LaButti K."/>
            <person name="Andreopoulos B."/>
            <person name="Lipzen A."/>
            <person name="Chen C."/>
            <person name="Yan M."/>
            <person name="Daum C."/>
            <person name="Ng V."/>
            <person name="Clum A."/>
            <person name="Steindorff A."/>
            <person name="Ohm R.A."/>
            <person name="Martin F."/>
            <person name="Silar P."/>
            <person name="Natvig D.O."/>
            <person name="Lalanne C."/>
            <person name="Gautier V."/>
            <person name="Ament-Velasquez S.L."/>
            <person name="Kruys A."/>
            <person name="Hutchinson M.I."/>
            <person name="Powell A.J."/>
            <person name="Barry K."/>
            <person name="Miller A.N."/>
            <person name="Grigoriev I.V."/>
            <person name="Debuchy R."/>
            <person name="Gladieux P."/>
            <person name="Hiltunen Thoren M."/>
            <person name="Johannesson H."/>
        </authorList>
    </citation>
    <scope>NUCLEOTIDE SEQUENCE</scope>
    <source>
        <strain evidence="22">CBS 958.72</strain>
    </source>
</reference>
<evidence type="ECO:0000259" key="18">
    <source>
        <dbReference type="PROSITE" id="PS50172"/>
    </source>
</evidence>
<dbReference type="GO" id="GO:0016779">
    <property type="term" value="F:nucleotidyltransferase activity"/>
    <property type="evidence" value="ECO:0007669"/>
    <property type="project" value="UniProtKB-KW"/>
</dbReference>
<dbReference type="Gene3D" id="3.40.50.10190">
    <property type="entry name" value="BRCT domain"/>
    <property type="match status" value="1"/>
</dbReference>
<evidence type="ECO:0000313" key="22">
    <source>
        <dbReference type="EMBL" id="KAK3373189.1"/>
    </source>
</evidence>
<dbReference type="GO" id="GO:0005730">
    <property type="term" value="C:nucleolus"/>
    <property type="evidence" value="ECO:0007669"/>
    <property type="project" value="TreeGrafter"/>
</dbReference>
<feature type="domain" description="Zn(2)-C6 fungal-type" evidence="17">
    <location>
        <begin position="760"/>
        <end position="790"/>
    </location>
</feature>
<keyword evidence="7" id="KW-0013">ADP-ribosylation</keyword>
<dbReference type="SUPFAM" id="SSF56399">
    <property type="entry name" value="ADP-ribosylation"/>
    <property type="match status" value="1"/>
</dbReference>
<keyword evidence="5" id="KW-0479">Metal-binding</keyword>
<evidence type="ECO:0000256" key="14">
    <source>
        <dbReference type="ARBA" id="ARBA00033987"/>
    </source>
</evidence>
<comment type="similarity">
    <text evidence="13">Belongs to the ARTD/PARP family.</text>
</comment>
<dbReference type="EMBL" id="JAULSN010000004">
    <property type="protein sequence ID" value="KAK3373189.1"/>
    <property type="molecule type" value="Genomic_DNA"/>
</dbReference>
<name>A0AAE0KB27_9PEZI</name>
<feature type="domain" description="PARP catalytic" evidence="19">
    <location>
        <begin position="486"/>
        <end position="728"/>
    </location>
</feature>
<accession>A0AAE0KB27</accession>
<dbReference type="SUPFAM" id="SSF52113">
    <property type="entry name" value="BRCT domain"/>
    <property type="match status" value="1"/>
</dbReference>
<feature type="compositionally biased region" description="Polar residues" evidence="16">
    <location>
        <begin position="120"/>
        <end position="134"/>
    </location>
</feature>
<dbReference type="PROSITE" id="PS51060">
    <property type="entry name" value="PARP_ALPHA_HD"/>
    <property type="match status" value="1"/>
</dbReference>
<feature type="region of interest" description="Disordered" evidence="16">
    <location>
        <begin position="108"/>
        <end position="202"/>
    </location>
</feature>
<evidence type="ECO:0000259" key="20">
    <source>
        <dbReference type="PROSITE" id="PS51060"/>
    </source>
</evidence>
<dbReference type="GO" id="GO:0003950">
    <property type="term" value="F:NAD+ poly-ADP-ribosyltransferase activity"/>
    <property type="evidence" value="ECO:0007669"/>
    <property type="project" value="UniProtKB-UniRule"/>
</dbReference>
<dbReference type="Pfam" id="PF02877">
    <property type="entry name" value="PARP_reg"/>
    <property type="match status" value="1"/>
</dbReference>
<feature type="domain" description="Zn(2)-C6 fungal-type" evidence="17">
    <location>
        <begin position="818"/>
        <end position="848"/>
    </location>
</feature>
<dbReference type="SUPFAM" id="SSF57701">
    <property type="entry name" value="Zn2/Cys6 DNA-binding domain"/>
    <property type="match status" value="2"/>
</dbReference>
<dbReference type="InterPro" id="IPR004102">
    <property type="entry name" value="Poly(ADP-ribose)pol_reg_dom"/>
</dbReference>
<sequence>MPPKRAKKVAAPAKPALDGCKIALSGNFPGTPQAALKLKAEAVGAAVTNTVTDDTTHLIATEGDFNKPSAKVAKAQTLGIPIVSLEWLSLSDQNNARQLENNFVMGASAKSGADQPDGAMSTSSQPNSTKPTANDSRKRADPPANVVDDQPKTKKARGRKTATEAVDVDNGTKDAGDIDGTTGAFSSDPDKSKPSPAIGKGQVAKQKDLQIPLDEGCPFATSVVHIASDGVIYDASLNQTNAGNNNNKFYRIQVLVAPNGTCRTWTRWGRVGERGQTAVASEGTLADAIRQFEKKFRDKSGLPWNQRGDDPKPAKYAFVERNYEPESDDEEDDEEKVLDAKKKAPGWQPPKCTLQPAVQDLLKLIFNQQIFNNTMMAMNYDVSKLPLGKLSKATITRGFQVLKDLSARIDAATLAGGYGVPYSPAVEQVSNSFYSLIPHDFGRNRPPVIANQQMVKKEIELLESLSDMKDAALIMKMEKVGDVDVNPLDRQYQGLNMEEMTPLDAQTAEYLQLQDYLVNTRGETHNIKYTVERIFRIERQGERDRFDKSPFAEPAIAKNRRLLWHGSRSTNFGGILSQGLRIAPPEAPVSGYMFGKGIYLADMSSKSANYCCADMSNNTALLLLCEAELGDPMQELIKASYNAGEDAKAKGMVSTWGKGSRGPLNWKDAACVHPSLAGVKMPDVSIAPGRTDVPGASLYYNEYICYDVAQVRLRYLFRVKMEHSYTAPFSRSAPTPAPASAPSPAPMSASPRAQKRTASTCITCRARKVRCDGRRGICTNCERLGFACSYDENVAIEIVQPDNSLTAIAVPRRRARQACQNCHTKKARCSGSMPRCDRCRLQALECVYRPGKRALPLPSALAGSASQDVVMHDDESSDRGAVAYDQATFRSGTASPAPTASELGLDPDEPLALQAFDNFFRHVHHMHMFSFLHRASLMERYHTGSLDRSLLLALVGITALLTDLGPGMVDYGDRCIGEAVAICLAELEKPSILRLQALVIAVKHRILSKRLSSAFMVHAVASRFATALRLNHENASLCFLARESRRRLMWSLYMIDSAISSGQPDVALWPDAERQIHVQLPCNERNFEFDLPEPTEPLQPPLPDLDGVVPPLPDVLGFMALQVRIHWMRTRILQRTMKAVAMLEPGDLAALPTDCAGLAGELEAFEARLPLSFRWSEANLRLRTYSPRLGIFIMTHVWWRQCHLDLYRLFLTGLKEALPPAFLAQLNPESVARGRRQCYEHARAMADMFAQVLTLSNGAPITDIDLPGCDEQGFSAEGVQELATVCLRAAQNSTPGPACASIKADIEELIAHGLQLAPGQPVSVARTRGVSGESGAPRFAPSTSGEVEAQIGAQPLGFPRSTNQVAGQSSMSAPEPIPTLSSSQAMPVDAATVVAPSNASGGTSGTNAFEEVLDGLNFGSDLFGSESWPAFPSDWLNAGYFPPPAGGY</sequence>
<evidence type="ECO:0000256" key="10">
    <source>
        <dbReference type="ARBA" id="ARBA00023027"/>
    </source>
</evidence>
<feature type="compositionally biased region" description="Polar residues" evidence="16">
    <location>
        <begin position="1360"/>
        <end position="1372"/>
    </location>
</feature>
<keyword evidence="9" id="KW-0862">Zinc</keyword>
<dbReference type="Pfam" id="PF00172">
    <property type="entry name" value="Zn_clus"/>
    <property type="match status" value="2"/>
</dbReference>
<dbReference type="InterPro" id="IPR036616">
    <property type="entry name" value="Poly(ADP-ribose)pol_reg_dom_sf"/>
</dbReference>
<evidence type="ECO:0000256" key="8">
    <source>
        <dbReference type="ARBA" id="ARBA00022771"/>
    </source>
</evidence>
<evidence type="ECO:0000256" key="16">
    <source>
        <dbReference type="SAM" id="MobiDB-lite"/>
    </source>
</evidence>
<dbReference type="PANTHER" id="PTHR10459:SF60">
    <property type="entry name" value="POLY [ADP-RIBOSE] POLYMERASE 2"/>
    <property type="match status" value="1"/>
</dbReference>
<dbReference type="InterPro" id="IPR050800">
    <property type="entry name" value="ARTD/PARP"/>
</dbReference>
<comment type="caution">
    <text evidence="22">The sequence shown here is derived from an EMBL/GenBank/DDBJ whole genome shotgun (WGS) entry which is preliminary data.</text>
</comment>
<comment type="subcellular location">
    <subcellularLocation>
        <location evidence="1">Nucleus</location>
    </subcellularLocation>
</comment>
<dbReference type="InterPro" id="IPR036864">
    <property type="entry name" value="Zn2-C6_fun-type_DNA-bd_sf"/>
</dbReference>
<dbReference type="GO" id="GO:0003677">
    <property type="term" value="F:DNA binding"/>
    <property type="evidence" value="ECO:0007669"/>
    <property type="project" value="UniProtKB-KW"/>
</dbReference>
<feature type="domain" description="BRCT" evidence="18">
    <location>
        <begin position="12"/>
        <end position="105"/>
    </location>
</feature>
<keyword evidence="2 15" id="KW-0328">Glycosyltransferase</keyword>
<dbReference type="GO" id="GO:0000981">
    <property type="term" value="F:DNA-binding transcription factor activity, RNA polymerase II-specific"/>
    <property type="evidence" value="ECO:0007669"/>
    <property type="project" value="InterPro"/>
</dbReference>
<organism evidence="22 23">
    <name type="scientific">Lasiosphaeria ovina</name>
    <dbReference type="NCBI Taxonomy" id="92902"/>
    <lineage>
        <taxon>Eukaryota</taxon>
        <taxon>Fungi</taxon>
        <taxon>Dikarya</taxon>
        <taxon>Ascomycota</taxon>
        <taxon>Pezizomycotina</taxon>
        <taxon>Sordariomycetes</taxon>
        <taxon>Sordariomycetidae</taxon>
        <taxon>Sordariales</taxon>
        <taxon>Lasiosphaeriaceae</taxon>
        <taxon>Lasiosphaeria</taxon>
    </lineage>
</organism>
<dbReference type="GO" id="GO:0006351">
    <property type="term" value="P:DNA-templated transcription"/>
    <property type="evidence" value="ECO:0007669"/>
    <property type="project" value="InterPro"/>
</dbReference>
<evidence type="ECO:0000256" key="2">
    <source>
        <dbReference type="ARBA" id="ARBA00022676"/>
    </source>
</evidence>
<dbReference type="GO" id="GO:0008270">
    <property type="term" value="F:zinc ion binding"/>
    <property type="evidence" value="ECO:0007669"/>
    <property type="project" value="UniProtKB-KW"/>
</dbReference>
<dbReference type="FunFam" id="1.20.142.10:FF:000002">
    <property type="entry name" value="Poly [ADP-ribose] polymerase"/>
    <property type="match status" value="1"/>
</dbReference>
<dbReference type="EC" id="2.4.2.-" evidence="15"/>
<evidence type="ECO:0000259" key="17">
    <source>
        <dbReference type="PROSITE" id="PS50048"/>
    </source>
</evidence>
<dbReference type="Pfam" id="PF05406">
    <property type="entry name" value="WGR"/>
    <property type="match status" value="1"/>
</dbReference>
<evidence type="ECO:0000256" key="3">
    <source>
        <dbReference type="ARBA" id="ARBA00022679"/>
    </source>
</evidence>
<dbReference type="PROSITE" id="PS00463">
    <property type="entry name" value="ZN2_CY6_FUNGAL_1"/>
    <property type="match status" value="2"/>
</dbReference>
<dbReference type="SMART" id="SM00906">
    <property type="entry name" value="Fungal_trans"/>
    <property type="match status" value="1"/>
</dbReference>
<dbReference type="Pfam" id="PF04082">
    <property type="entry name" value="Fungal_trans"/>
    <property type="match status" value="1"/>
</dbReference>
<dbReference type="PROSITE" id="PS51977">
    <property type="entry name" value="WGR"/>
    <property type="match status" value="1"/>
</dbReference>
<dbReference type="Gene3D" id="4.10.240.10">
    <property type="entry name" value="Zn(2)-C6 fungal-type DNA-binding domain"/>
    <property type="match status" value="2"/>
</dbReference>
<proteinExistence type="inferred from homology"/>
<evidence type="ECO:0000256" key="7">
    <source>
        <dbReference type="ARBA" id="ARBA00022765"/>
    </source>
</evidence>
<dbReference type="FunFam" id="3.90.228.10:FF:000002">
    <property type="entry name" value="Poly [ADP-ribose] polymerase"/>
    <property type="match status" value="1"/>
</dbReference>
<dbReference type="PROSITE" id="PS50048">
    <property type="entry name" value="ZN2_CY6_FUNGAL_2"/>
    <property type="match status" value="2"/>
</dbReference>
<dbReference type="SMART" id="SM00773">
    <property type="entry name" value="WGR"/>
    <property type="match status" value="1"/>
</dbReference>
<evidence type="ECO:0000256" key="12">
    <source>
        <dbReference type="ARBA" id="ARBA00023242"/>
    </source>
</evidence>
<evidence type="ECO:0000256" key="9">
    <source>
        <dbReference type="ARBA" id="ARBA00022833"/>
    </source>
</evidence>
<evidence type="ECO:0000259" key="19">
    <source>
        <dbReference type="PROSITE" id="PS51059"/>
    </source>
</evidence>
<dbReference type="Gene3D" id="1.20.142.10">
    <property type="entry name" value="Poly(ADP-ribose) polymerase, regulatory domain"/>
    <property type="match status" value="1"/>
</dbReference>
<evidence type="ECO:0000256" key="1">
    <source>
        <dbReference type="ARBA" id="ARBA00004123"/>
    </source>
</evidence>
<feature type="compositionally biased region" description="Pro residues" evidence="16">
    <location>
        <begin position="735"/>
        <end position="745"/>
    </location>
</feature>
<evidence type="ECO:0000313" key="23">
    <source>
        <dbReference type="Proteomes" id="UP001287356"/>
    </source>
</evidence>
<feature type="domain" description="PARP alpha-helical" evidence="20">
    <location>
        <begin position="351"/>
        <end position="476"/>
    </location>
</feature>
<dbReference type="SMART" id="SM00066">
    <property type="entry name" value="GAL4"/>
    <property type="match status" value="2"/>
</dbReference>
<dbReference type="Gene3D" id="3.90.228.10">
    <property type="match status" value="1"/>
</dbReference>
<dbReference type="Pfam" id="PF00533">
    <property type="entry name" value="BRCT"/>
    <property type="match status" value="1"/>
</dbReference>
<dbReference type="InterPro" id="IPR008893">
    <property type="entry name" value="WGR_domain"/>
</dbReference>
<dbReference type="SUPFAM" id="SSF47587">
    <property type="entry name" value="Domain of poly(ADP-ribose) polymerase"/>
    <property type="match status" value="1"/>
</dbReference>
<feature type="region of interest" description="Disordered" evidence="16">
    <location>
        <begin position="728"/>
        <end position="754"/>
    </location>
</feature>
<comment type="catalytic activity">
    <reaction evidence="14">
        <text>NAD(+) + (ADP-D-ribosyl)n-acceptor = nicotinamide + (ADP-D-ribosyl)n+1-acceptor + H(+).</text>
        <dbReference type="EC" id="2.4.2.30"/>
    </reaction>
</comment>
<dbReference type="PROSITE" id="PS50172">
    <property type="entry name" value="BRCT"/>
    <property type="match status" value="1"/>
</dbReference>
<feature type="domain" description="WGR" evidence="21">
    <location>
        <begin position="223"/>
        <end position="316"/>
    </location>
</feature>
<dbReference type="InterPro" id="IPR007219">
    <property type="entry name" value="XnlR_reg_dom"/>
</dbReference>
<dbReference type="InterPro" id="IPR001357">
    <property type="entry name" value="BRCT_dom"/>
</dbReference>
<dbReference type="CDD" id="cd07997">
    <property type="entry name" value="WGR_PARP"/>
    <property type="match status" value="1"/>
</dbReference>
<gene>
    <name evidence="22" type="ORF">B0T24DRAFT_575469</name>
</gene>
<dbReference type="Gene3D" id="2.20.140.10">
    <property type="entry name" value="WGR domain"/>
    <property type="match status" value="1"/>
</dbReference>
<evidence type="ECO:0000256" key="11">
    <source>
        <dbReference type="ARBA" id="ARBA00023125"/>
    </source>
</evidence>
<dbReference type="GO" id="GO:0070212">
    <property type="term" value="P:protein poly-ADP-ribosylation"/>
    <property type="evidence" value="ECO:0007669"/>
    <property type="project" value="TreeGrafter"/>
</dbReference>
<dbReference type="CDD" id="cd01437">
    <property type="entry name" value="parp_like"/>
    <property type="match status" value="1"/>
</dbReference>
<dbReference type="InterPro" id="IPR012317">
    <property type="entry name" value="Poly(ADP-ribose)pol_cat_dom"/>
</dbReference>